<name>Q2LV21_SYNAS</name>
<dbReference type="EMBL" id="CP000252">
    <property type="protein sequence ID" value="ABC77930.1"/>
    <property type="molecule type" value="Genomic_DNA"/>
</dbReference>
<dbReference type="InParanoid" id="Q2LV21"/>
<dbReference type="STRING" id="56780.SYN_00508"/>
<evidence type="ECO:0000313" key="1">
    <source>
        <dbReference type="EMBL" id="ABC77930.1"/>
    </source>
</evidence>
<evidence type="ECO:0000313" key="2">
    <source>
        <dbReference type="Proteomes" id="UP000001933"/>
    </source>
</evidence>
<protein>
    <submittedName>
        <fullName evidence="1">Hypothetical cytosolic protein</fullName>
    </submittedName>
</protein>
<dbReference type="Proteomes" id="UP000001933">
    <property type="component" value="Chromosome"/>
</dbReference>
<gene>
    <name evidence="1" type="ORF">SYN_00508</name>
</gene>
<dbReference type="RefSeq" id="WP_011417951.1">
    <property type="nucleotide sequence ID" value="NC_007759.1"/>
</dbReference>
<accession>Q2LV21</accession>
<sequence>MNNLIIRKEVIKFNSPSEYSLTKGKLLKSLSICEFDDAACEITYLTEEITPMNTDEERIKVLLLFKNPHPDSIDGGLFFSEAHSKLFWVRFFEVDCNQELRSLLNSTDRIKKIADTMASGDYDCPFLYYFRCFYPFPSRQFADLEKFFGGAPLTYQKEILDRSEEELKAYIKQHDIGIIIAFFKDAMALLGGTAFAKSEDVIKNAKVGMKKALLQNNDSLFWQKNPNFKQEINDNVKVYLNINTRLKNGKMTDNNNVKLEKRYFTYNLELILRDVLKLYGASNAPSVSPVGKK</sequence>
<dbReference type="HOGENOM" id="CLU_949742_0_0_7"/>
<organism evidence="1 2">
    <name type="scientific">Syntrophus aciditrophicus (strain SB)</name>
    <dbReference type="NCBI Taxonomy" id="56780"/>
    <lineage>
        <taxon>Bacteria</taxon>
        <taxon>Pseudomonadati</taxon>
        <taxon>Thermodesulfobacteriota</taxon>
        <taxon>Syntrophia</taxon>
        <taxon>Syntrophales</taxon>
        <taxon>Syntrophaceae</taxon>
        <taxon>Syntrophus</taxon>
    </lineage>
</organism>
<dbReference type="AlphaFoldDB" id="Q2LV21"/>
<keyword evidence="2" id="KW-1185">Reference proteome</keyword>
<proteinExistence type="predicted"/>
<reference evidence="1 2" key="1">
    <citation type="journal article" date="2007" name="Proc. Natl. Acad. Sci. U.S.A.">
        <title>The genome of Syntrophus aciditrophicus: life at the thermodynamic limit of microbial growth.</title>
        <authorList>
            <person name="McInerney M.J."/>
            <person name="Rohlin L."/>
            <person name="Mouttaki H."/>
            <person name="Kim U."/>
            <person name="Krupp R.S."/>
            <person name="Rios-Hernandez L."/>
            <person name="Sieber J."/>
            <person name="Struchtemeyer C.G."/>
            <person name="Bhattacharyya A."/>
            <person name="Campbell J.W."/>
            <person name="Gunsalus R.P."/>
        </authorList>
    </citation>
    <scope>NUCLEOTIDE SEQUENCE [LARGE SCALE GENOMIC DNA]</scope>
    <source>
        <strain evidence="1 2">SB</strain>
    </source>
</reference>
<dbReference type="KEGG" id="sat:SYN_00508"/>